<evidence type="ECO:0000259" key="11">
    <source>
        <dbReference type="Pfam" id="PF10497"/>
    </source>
</evidence>
<organism evidence="12 13">
    <name type="scientific">Haematococcus lacustris</name>
    <name type="common">Green alga</name>
    <name type="synonym">Haematococcus pluvialis</name>
    <dbReference type="NCBI Taxonomy" id="44745"/>
    <lineage>
        <taxon>Eukaryota</taxon>
        <taxon>Viridiplantae</taxon>
        <taxon>Chlorophyta</taxon>
        <taxon>core chlorophytes</taxon>
        <taxon>Chlorophyceae</taxon>
        <taxon>CS clade</taxon>
        <taxon>Chlamydomonadales</taxon>
        <taxon>Haematococcaceae</taxon>
        <taxon>Haematococcus</taxon>
    </lineage>
</organism>
<feature type="region of interest" description="Disordered" evidence="10">
    <location>
        <begin position="299"/>
        <end position="328"/>
    </location>
</feature>
<accession>A0A699ZPZ5</accession>
<dbReference type="Pfam" id="PF10497">
    <property type="entry name" value="zf-4CXXC_R1"/>
    <property type="match status" value="1"/>
</dbReference>
<dbReference type="AlphaFoldDB" id="A0A699ZPZ5"/>
<keyword evidence="7" id="KW-0805">Transcription regulation</keyword>
<dbReference type="EMBL" id="BLLF01001894">
    <property type="protein sequence ID" value="GFH21729.1"/>
    <property type="molecule type" value="Genomic_DNA"/>
</dbReference>
<proteinExistence type="predicted"/>
<keyword evidence="4" id="KW-1017">Isopeptide bond</keyword>
<dbReference type="Proteomes" id="UP000485058">
    <property type="component" value="Unassembled WGS sequence"/>
</dbReference>
<keyword evidence="13" id="KW-1185">Reference proteome</keyword>
<keyword evidence="9" id="KW-0539">Nucleus</keyword>
<keyword evidence="8" id="KW-0804">Transcription</keyword>
<sequence>MALPCTSLAAFERERNERVAANKKRLMELQLPAVAAAVTALDPKASESSEQTQPRRSRVKVDACLEPSRRSGRERPVVCYKEEIAKPRCEAQPAVCTLRVLSAEEVEELRASAGIRVTVQPDSADGLSLESESQVYEASKRQAMDSGKGVRVQGGRVYDSKHGVTCHWCRQKTLEEHVTCSNPGCGKGRRLPTSFCKMCLKNRHGEDCVVAAASGSWQCPGCRGSCGAGCVCCCNCGPCRKKLSLEPTHQVVRLAKEAGFMNVHDYLVHIVTGESSEQIAGRKVLAPWGSWMKVQGQVPGRAGLDNKASTGSKSRNRLESPTTAAPAEADMLGKTATPASPGCNKHIQPQSIASVPARPAEKPSSATEQEQLPSVKLTRKQRMQLQMGLTSMDDILAVSGACSHA</sequence>
<evidence type="ECO:0000256" key="4">
    <source>
        <dbReference type="ARBA" id="ARBA00022499"/>
    </source>
</evidence>
<dbReference type="PANTHER" id="PTHR31169">
    <property type="entry name" value="OS05G0300700 PROTEIN"/>
    <property type="match status" value="1"/>
</dbReference>
<feature type="domain" description="Zinc-finger" evidence="11">
    <location>
        <begin position="158"/>
        <end position="267"/>
    </location>
</feature>
<protein>
    <submittedName>
        <fullName evidence="12">Zf-4CXXC_R1 domain-containing protein</fullName>
    </submittedName>
</protein>
<evidence type="ECO:0000256" key="1">
    <source>
        <dbReference type="ARBA" id="ARBA00004123"/>
    </source>
</evidence>
<dbReference type="InterPro" id="IPR018866">
    <property type="entry name" value="Znf-4CXXC_R1"/>
</dbReference>
<dbReference type="InterPro" id="IPR040221">
    <property type="entry name" value="CDCA7/CDA7L"/>
</dbReference>
<evidence type="ECO:0000256" key="5">
    <source>
        <dbReference type="ARBA" id="ARBA00022553"/>
    </source>
</evidence>
<name>A0A699ZPZ5_HAELA</name>
<comment type="caution">
    <text evidence="12">The sequence shown here is derived from an EMBL/GenBank/DDBJ whole genome shotgun (WGS) entry which is preliminary data.</text>
</comment>
<comment type="subcellular location">
    <subcellularLocation>
        <location evidence="2">Cytoplasm</location>
    </subcellularLocation>
    <subcellularLocation>
        <location evidence="1">Nucleus</location>
    </subcellularLocation>
</comment>
<evidence type="ECO:0000256" key="6">
    <source>
        <dbReference type="ARBA" id="ARBA00022843"/>
    </source>
</evidence>
<evidence type="ECO:0000256" key="7">
    <source>
        <dbReference type="ARBA" id="ARBA00023015"/>
    </source>
</evidence>
<dbReference type="GO" id="GO:0005634">
    <property type="term" value="C:nucleus"/>
    <property type="evidence" value="ECO:0007669"/>
    <property type="project" value="UniProtKB-SubCell"/>
</dbReference>
<evidence type="ECO:0000256" key="8">
    <source>
        <dbReference type="ARBA" id="ARBA00023163"/>
    </source>
</evidence>
<evidence type="ECO:0000256" key="10">
    <source>
        <dbReference type="SAM" id="MobiDB-lite"/>
    </source>
</evidence>
<keyword evidence="3" id="KW-0963">Cytoplasm</keyword>
<evidence type="ECO:0000256" key="3">
    <source>
        <dbReference type="ARBA" id="ARBA00022490"/>
    </source>
</evidence>
<dbReference type="GO" id="GO:0005737">
    <property type="term" value="C:cytoplasm"/>
    <property type="evidence" value="ECO:0007669"/>
    <property type="project" value="UniProtKB-SubCell"/>
</dbReference>
<feature type="region of interest" description="Disordered" evidence="10">
    <location>
        <begin position="352"/>
        <end position="377"/>
    </location>
</feature>
<feature type="compositionally biased region" description="Polar residues" evidence="10">
    <location>
        <begin position="307"/>
        <end position="323"/>
    </location>
</feature>
<evidence type="ECO:0000256" key="9">
    <source>
        <dbReference type="ARBA" id="ARBA00023242"/>
    </source>
</evidence>
<keyword evidence="5" id="KW-0597">Phosphoprotein</keyword>
<dbReference type="GO" id="GO:0006355">
    <property type="term" value="P:regulation of DNA-templated transcription"/>
    <property type="evidence" value="ECO:0007669"/>
    <property type="project" value="InterPro"/>
</dbReference>
<evidence type="ECO:0000313" key="13">
    <source>
        <dbReference type="Proteomes" id="UP000485058"/>
    </source>
</evidence>
<dbReference type="PANTHER" id="PTHR31169:SF8">
    <property type="entry name" value="ZINC-FINGER DOMAIN OF MONOAMINE-OXIDASE A REPRESSOR R1 PROTEIN"/>
    <property type="match status" value="1"/>
</dbReference>
<feature type="region of interest" description="Disordered" evidence="10">
    <location>
        <begin position="42"/>
        <end position="67"/>
    </location>
</feature>
<evidence type="ECO:0000313" key="12">
    <source>
        <dbReference type="EMBL" id="GFH21729.1"/>
    </source>
</evidence>
<gene>
    <name evidence="12" type="ORF">HaLaN_19089</name>
</gene>
<evidence type="ECO:0000256" key="2">
    <source>
        <dbReference type="ARBA" id="ARBA00004496"/>
    </source>
</evidence>
<keyword evidence="6" id="KW-0832">Ubl conjugation</keyword>
<reference evidence="12 13" key="1">
    <citation type="submission" date="2020-02" db="EMBL/GenBank/DDBJ databases">
        <title>Draft genome sequence of Haematococcus lacustris strain NIES-144.</title>
        <authorList>
            <person name="Morimoto D."/>
            <person name="Nakagawa S."/>
            <person name="Yoshida T."/>
            <person name="Sawayama S."/>
        </authorList>
    </citation>
    <scope>NUCLEOTIDE SEQUENCE [LARGE SCALE GENOMIC DNA]</scope>
    <source>
        <strain evidence="12 13">NIES-144</strain>
    </source>
</reference>